<keyword evidence="2 5" id="KW-0547">Nucleotide-binding</keyword>
<accession>L8HHG0</accession>
<dbReference type="Proteomes" id="UP000011083">
    <property type="component" value="Unassembled WGS sequence"/>
</dbReference>
<evidence type="ECO:0000313" key="7">
    <source>
        <dbReference type="EMBL" id="ELR24590.1"/>
    </source>
</evidence>
<dbReference type="InterPro" id="IPR001270">
    <property type="entry name" value="ClpA/B"/>
</dbReference>
<dbReference type="InterPro" id="IPR003959">
    <property type="entry name" value="ATPase_AAA_core"/>
</dbReference>
<dbReference type="GO" id="GO:0005694">
    <property type="term" value="C:chromosome"/>
    <property type="evidence" value="ECO:0007669"/>
    <property type="project" value="TreeGrafter"/>
</dbReference>
<dbReference type="Gene3D" id="3.40.50.300">
    <property type="entry name" value="P-loop containing nucleotide triphosphate hydrolases"/>
    <property type="match status" value="1"/>
</dbReference>
<dbReference type="SUPFAM" id="SSF52540">
    <property type="entry name" value="P-loop containing nucleoside triphosphate hydrolases"/>
    <property type="match status" value="1"/>
</dbReference>
<dbReference type="PROSITE" id="PS00674">
    <property type="entry name" value="AAA"/>
    <property type="match status" value="1"/>
</dbReference>
<evidence type="ECO:0000256" key="5">
    <source>
        <dbReference type="RuleBase" id="RU003651"/>
    </source>
</evidence>
<dbReference type="PANTHER" id="PTHR45991:SF1">
    <property type="entry name" value="PACHYTENE CHECKPOINT PROTEIN 2 HOMOLOG"/>
    <property type="match status" value="1"/>
</dbReference>
<dbReference type="GO" id="GO:0016887">
    <property type="term" value="F:ATP hydrolysis activity"/>
    <property type="evidence" value="ECO:0007669"/>
    <property type="project" value="InterPro"/>
</dbReference>
<protein>
    <submittedName>
        <fullName evidence="7">ATPase, AAA family domain containing protein</fullName>
    </submittedName>
</protein>
<dbReference type="InterPro" id="IPR027417">
    <property type="entry name" value="P-loop_NTPase"/>
</dbReference>
<sequence length="447" mass="49282">MDVEGPCVGNQYAVFSEVEGASRVVLVEACLKRSDFTDSTELAHRVAELKQVLEASLVAKARAGAISLQAQPYHVVLESPFSELFEYVRLNMRVGNSTACTKLTGEEKFDVSLFKLYDADEELSPDIGDDEESSGVPYKSLLLPSRGLHKLWENLIFEAPVKDELLDYVETGMTFAEANISPQIISWNRMILFYGPPGTGKTSISKALAHKLAIRLSDRFEYGQLVEINAHSLMSKFFSESGKLVSGVFGKIRELLEERNSFVVVLIDEVESLSAARKAAMHGSEPSDAIRVVNALLTQLDTLQSYSNVLVLATSNLTAAIDDAFMDRADLKLYVGLPSASACYEILRGAVEELMRVGIVAPRQCLLTHQSILLLGKDQSTLNCLSVRLLEVAYLCQGFSGRVLRKLPFLAHALFVREKRISAGEYVSALKLAAERTSTQTLQMQNQ</sequence>
<evidence type="ECO:0000313" key="8">
    <source>
        <dbReference type="Proteomes" id="UP000011083"/>
    </source>
</evidence>
<dbReference type="VEuPathDB" id="AmoebaDB:ACA1_171740"/>
<reference evidence="7 8" key="1">
    <citation type="journal article" date="2013" name="Genome Biol.">
        <title>Genome of Acanthamoeba castellanii highlights extensive lateral gene transfer and early evolution of tyrosine kinase signaling.</title>
        <authorList>
            <person name="Clarke M."/>
            <person name="Lohan A.J."/>
            <person name="Liu B."/>
            <person name="Lagkouvardos I."/>
            <person name="Roy S."/>
            <person name="Zafar N."/>
            <person name="Bertelli C."/>
            <person name="Schilde C."/>
            <person name="Kianianmomeni A."/>
            <person name="Burglin T.R."/>
            <person name="Frech C."/>
            <person name="Turcotte B."/>
            <person name="Kopec K.O."/>
            <person name="Synnott J.M."/>
            <person name="Choo C."/>
            <person name="Paponov I."/>
            <person name="Finkler A."/>
            <person name="Soon Heng Tan C."/>
            <person name="Hutchins A.P."/>
            <person name="Weinmeier T."/>
            <person name="Rattei T."/>
            <person name="Chu J.S."/>
            <person name="Gimenez G."/>
            <person name="Irimia M."/>
            <person name="Rigden D.J."/>
            <person name="Fitzpatrick D.A."/>
            <person name="Lorenzo-Morales J."/>
            <person name="Bateman A."/>
            <person name="Chiu C.H."/>
            <person name="Tang P."/>
            <person name="Hegemann P."/>
            <person name="Fromm H."/>
            <person name="Raoult D."/>
            <person name="Greub G."/>
            <person name="Miranda-Saavedra D."/>
            <person name="Chen N."/>
            <person name="Nash P."/>
            <person name="Ginger M.L."/>
            <person name="Horn M."/>
            <person name="Schaap P."/>
            <person name="Caler L."/>
            <person name="Loftus B."/>
        </authorList>
    </citation>
    <scope>NUCLEOTIDE SEQUENCE [LARGE SCALE GENOMIC DNA]</scope>
    <source>
        <strain evidence="7 8">Neff</strain>
    </source>
</reference>
<dbReference type="InterPro" id="IPR058249">
    <property type="entry name" value="Pch2_C"/>
</dbReference>
<dbReference type="GO" id="GO:0007131">
    <property type="term" value="P:reciprocal meiotic recombination"/>
    <property type="evidence" value="ECO:0007669"/>
    <property type="project" value="TreeGrafter"/>
</dbReference>
<evidence type="ECO:0000256" key="1">
    <source>
        <dbReference type="ARBA" id="ARBA00007271"/>
    </source>
</evidence>
<gene>
    <name evidence="7" type="ORF">ACA1_171740</name>
</gene>
<feature type="domain" description="AAA+ ATPase" evidence="6">
    <location>
        <begin position="187"/>
        <end position="339"/>
    </location>
</feature>
<dbReference type="GO" id="GO:0005524">
    <property type="term" value="F:ATP binding"/>
    <property type="evidence" value="ECO:0007669"/>
    <property type="project" value="UniProtKB-KW"/>
</dbReference>
<dbReference type="GeneID" id="14925611"/>
<dbReference type="InterPro" id="IPR003960">
    <property type="entry name" value="ATPase_AAA_CS"/>
</dbReference>
<keyword evidence="4" id="KW-0469">Meiosis</keyword>
<name>L8HHG0_ACACF</name>
<dbReference type="Pfam" id="PF00004">
    <property type="entry name" value="AAA"/>
    <property type="match status" value="1"/>
</dbReference>
<dbReference type="AlphaFoldDB" id="L8HHG0"/>
<dbReference type="SMR" id="L8HHG0"/>
<dbReference type="PRINTS" id="PR00300">
    <property type="entry name" value="CLPPROTEASEA"/>
</dbReference>
<evidence type="ECO:0000259" key="6">
    <source>
        <dbReference type="SMART" id="SM00382"/>
    </source>
</evidence>
<dbReference type="OMA" id="NVCDSVQ"/>
<dbReference type="GO" id="GO:0005634">
    <property type="term" value="C:nucleus"/>
    <property type="evidence" value="ECO:0007669"/>
    <property type="project" value="TreeGrafter"/>
</dbReference>
<proteinExistence type="inferred from homology"/>
<evidence type="ECO:0000256" key="4">
    <source>
        <dbReference type="ARBA" id="ARBA00023254"/>
    </source>
</evidence>
<dbReference type="SMART" id="SM00382">
    <property type="entry name" value="AAA"/>
    <property type="match status" value="1"/>
</dbReference>
<keyword evidence="3 5" id="KW-0067">ATP-binding</keyword>
<dbReference type="Pfam" id="PF23242">
    <property type="entry name" value="AAA_lid_TRIP13_C"/>
    <property type="match status" value="1"/>
</dbReference>
<organism evidence="7 8">
    <name type="scientific">Acanthamoeba castellanii (strain ATCC 30010 / Neff)</name>
    <dbReference type="NCBI Taxonomy" id="1257118"/>
    <lineage>
        <taxon>Eukaryota</taxon>
        <taxon>Amoebozoa</taxon>
        <taxon>Discosea</taxon>
        <taxon>Longamoebia</taxon>
        <taxon>Centramoebida</taxon>
        <taxon>Acanthamoebidae</taxon>
        <taxon>Acanthamoeba</taxon>
    </lineage>
</organism>
<dbReference type="KEGG" id="acan:ACA1_171740"/>
<dbReference type="InterPro" id="IPR044539">
    <property type="entry name" value="Pch2-like"/>
</dbReference>
<evidence type="ECO:0000256" key="3">
    <source>
        <dbReference type="ARBA" id="ARBA00022840"/>
    </source>
</evidence>
<dbReference type="PANTHER" id="PTHR45991">
    <property type="entry name" value="PACHYTENE CHECKPOINT PROTEIN 2"/>
    <property type="match status" value="1"/>
</dbReference>
<dbReference type="RefSeq" id="XP_004356490.1">
    <property type="nucleotide sequence ID" value="XM_004356437.1"/>
</dbReference>
<dbReference type="OrthoDB" id="10042665at2759"/>
<dbReference type="GO" id="GO:0051598">
    <property type="term" value="P:meiotic recombination checkpoint signaling"/>
    <property type="evidence" value="ECO:0007669"/>
    <property type="project" value="TreeGrafter"/>
</dbReference>
<dbReference type="EMBL" id="KB007811">
    <property type="protein sequence ID" value="ELR24590.1"/>
    <property type="molecule type" value="Genomic_DNA"/>
</dbReference>
<keyword evidence="8" id="KW-1185">Reference proteome</keyword>
<evidence type="ECO:0000256" key="2">
    <source>
        <dbReference type="ARBA" id="ARBA00022741"/>
    </source>
</evidence>
<dbReference type="FunFam" id="3.40.50.300:FF:001494">
    <property type="entry name" value="Pachytene checkpoint component Pch2"/>
    <property type="match status" value="1"/>
</dbReference>
<dbReference type="STRING" id="1257118.L8HHG0"/>
<dbReference type="InterPro" id="IPR003593">
    <property type="entry name" value="AAA+_ATPase"/>
</dbReference>
<comment type="similarity">
    <text evidence="1">Belongs to the AAA ATPase family. PCH2 subfamily.</text>
</comment>